<reference evidence="2" key="1">
    <citation type="submission" date="2017-01" db="EMBL/GenBank/DDBJ databases">
        <title>Comparative genomics of anhydrobiosis in the tardigrade Hypsibius dujardini.</title>
        <authorList>
            <person name="Yoshida Y."/>
            <person name="Koutsovoulos G."/>
            <person name="Laetsch D."/>
            <person name="Stevens L."/>
            <person name="Kumar S."/>
            <person name="Horikawa D."/>
            <person name="Ishino K."/>
            <person name="Komine S."/>
            <person name="Tomita M."/>
            <person name="Blaxter M."/>
            <person name="Arakawa K."/>
        </authorList>
    </citation>
    <scope>NUCLEOTIDE SEQUENCE [LARGE SCALE GENOMIC DNA]</scope>
    <source>
        <strain evidence="2">Z151</strain>
    </source>
</reference>
<evidence type="ECO:0000313" key="2">
    <source>
        <dbReference type="Proteomes" id="UP000192578"/>
    </source>
</evidence>
<comment type="caution">
    <text evidence="1">The sequence shown here is derived from an EMBL/GenBank/DDBJ whole genome shotgun (WGS) entry which is preliminary data.</text>
</comment>
<gene>
    <name evidence="1" type="ORF">BV898_15942</name>
</gene>
<dbReference type="AlphaFoldDB" id="A0A9X6NIZ3"/>
<organism evidence="1 2">
    <name type="scientific">Hypsibius exemplaris</name>
    <name type="common">Freshwater tardigrade</name>
    <dbReference type="NCBI Taxonomy" id="2072580"/>
    <lineage>
        <taxon>Eukaryota</taxon>
        <taxon>Metazoa</taxon>
        <taxon>Ecdysozoa</taxon>
        <taxon>Tardigrada</taxon>
        <taxon>Eutardigrada</taxon>
        <taxon>Parachela</taxon>
        <taxon>Hypsibioidea</taxon>
        <taxon>Hypsibiidae</taxon>
        <taxon>Hypsibius</taxon>
    </lineage>
</organism>
<sequence>MLDSSEYSWLKSYLHNHPCLTDFSQNGFELWALGGIRYNLESEEAPNDFCDRNSDPHHCLALSGTTNKAPCVKWFVRCGSSVPSANSAQLANLRKSHPIALL</sequence>
<evidence type="ECO:0000313" key="1">
    <source>
        <dbReference type="EMBL" id="OWA51461.1"/>
    </source>
</evidence>
<keyword evidence="2" id="KW-1185">Reference proteome</keyword>
<name>A0A9X6NIZ3_HYPEX</name>
<proteinExistence type="predicted"/>
<dbReference type="EMBL" id="MTYJ01000228">
    <property type="protein sequence ID" value="OWA51461.1"/>
    <property type="molecule type" value="Genomic_DNA"/>
</dbReference>
<dbReference type="Proteomes" id="UP000192578">
    <property type="component" value="Unassembled WGS sequence"/>
</dbReference>
<protein>
    <submittedName>
        <fullName evidence="1">Uncharacterized protein</fullName>
    </submittedName>
</protein>
<accession>A0A9X6NIZ3</accession>